<reference evidence="2 3" key="1">
    <citation type="submission" date="2019-07" db="EMBL/GenBank/DDBJ databases">
        <title>Whole genome shotgun sequence of Deinococcus cellulosilyticus NBRC 106333.</title>
        <authorList>
            <person name="Hosoyama A."/>
            <person name="Uohara A."/>
            <person name="Ohji S."/>
            <person name="Ichikawa N."/>
        </authorList>
    </citation>
    <scope>NUCLEOTIDE SEQUENCE [LARGE SCALE GENOMIC DNA]</scope>
    <source>
        <strain evidence="2 3">NBRC 106333</strain>
    </source>
</reference>
<feature type="domain" description="Ribosomal RNA large subunit methyltransferase K/L-like methyltransferase" evidence="1">
    <location>
        <begin position="153"/>
        <end position="321"/>
    </location>
</feature>
<dbReference type="OrthoDB" id="1637728at2"/>
<dbReference type="SUPFAM" id="SSF53335">
    <property type="entry name" value="S-adenosyl-L-methionine-dependent methyltransferases"/>
    <property type="match status" value="1"/>
</dbReference>
<dbReference type="Pfam" id="PF01170">
    <property type="entry name" value="UPF0020"/>
    <property type="match status" value="1"/>
</dbReference>
<evidence type="ECO:0000313" key="3">
    <source>
        <dbReference type="Proteomes" id="UP000321306"/>
    </source>
</evidence>
<dbReference type="Proteomes" id="UP000321306">
    <property type="component" value="Unassembled WGS sequence"/>
</dbReference>
<evidence type="ECO:0000313" key="2">
    <source>
        <dbReference type="EMBL" id="GEM48858.1"/>
    </source>
</evidence>
<dbReference type="PANTHER" id="PTHR14911">
    <property type="entry name" value="THUMP DOMAIN-CONTAINING"/>
    <property type="match status" value="1"/>
</dbReference>
<dbReference type="AlphaFoldDB" id="A0A511N8P7"/>
<gene>
    <name evidence="2" type="ORF">DC3_44930</name>
</gene>
<dbReference type="CDD" id="cd02440">
    <property type="entry name" value="AdoMet_MTases"/>
    <property type="match status" value="1"/>
</dbReference>
<keyword evidence="2" id="KW-0489">Methyltransferase</keyword>
<dbReference type="RefSeq" id="WP_146888339.1">
    <property type="nucleotide sequence ID" value="NZ_BJXB01000025.1"/>
</dbReference>
<name>A0A511N8P7_DEIC1</name>
<dbReference type="Gene3D" id="3.40.50.150">
    <property type="entry name" value="Vaccinia Virus protein VP39"/>
    <property type="match status" value="1"/>
</dbReference>
<dbReference type="GO" id="GO:0016423">
    <property type="term" value="F:tRNA (guanine) methyltransferase activity"/>
    <property type="evidence" value="ECO:0007669"/>
    <property type="project" value="TreeGrafter"/>
</dbReference>
<evidence type="ECO:0000259" key="1">
    <source>
        <dbReference type="Pfam" id="PF01170"/>
    </source>
</evidence>
<organism evidence="2 3">
    <name type="scientific">Deinococcus cellulosilyticus (strain DSM 18568 / NBRC 106333 / KACC 11606 / 5516J-15)</name>
    <dbReference type="NCBI Taxonomy" id="1223518"/>
    <lineage>
        <taxon>Bacteria</taxon>
        <taxon>Thermotogati</taxon>
        <taxon>Deinococcota</taxon>
        <taxon>Deinococci</taxon>
        <taxon>Deinococcales</taxon>
        <taxon>Deinococcaceae</taxon>
        <taxon>Deinococcus</taxon>
    </lineage>
</organism>
<keyword evidence="3" id="KW-1185">Reference proteome</keyword>
<proteinExistence type="predicted"/>
<sequence>MQTYQLDLLEGLSPFVLNELKPLNARILGKGKDFLRIAFPGKPLPLLQLRTVVAVSRIERFEVPRPKALLGHQHLTRLLSIVQDTLKLGTFASFRFAAAGSDSSVFQRLAEEISKQSGLRHDPEEGELVLRVLKAGEGWEVLIRLSPRPLSARPWRVANMEGGLNATVAAAMLQLAHVEKHDVVYNPMCGSGTLMIECGQIYGARKVSGCDLDFEHVEFARSNLQAAGLPFEVDIADATHLDLPDQSVDVILCDLPWGDNVGTNTGNLVLYPEFFREMTRIASAGARMVLISHEVKLMDRLIKGQSDWKLLREDRVYHGGHFPRIYTFNRTV</sequence>
<dbReference type="EMBL" id="BJXB01000025">
    <property type="protein sequence ID" value="GEM48858.1"/>
    <property type="molecule type" value="Genomic_DNA"/>
</dbReference>
<accession>A0A511N8P7</accession>
<dbReference type="InterPro" id="IPR029063">
    <property type="entry name" value="SAM-dependent_MTases_sf"/>
</dbReference>
<dbReference type="GO" id="GO:0030488">
    <property type="term" value="P:tRNA methylation"/>
    <property type="evidence" value="ECO:0007669"/>
    <property type="project" value="TreeGrafter"/>
</dbReference>
<keyword evidence="2" id="KW-0808">Transferase</keyword>
<protein>
    <submittedName>
        <fullName evidence="2">RNA methyltransferase</fullName>
    </submittedName>
</protein>
<dbReference type="InterPro" id="IPR000241">
    <property type="entry name" value="RlmKL-like_Mtase"/>
</dbReference>
<dbReference type="PANTHER" id="PTHR14911:SF13">
    <property type="entry name" value="TRNA (GUANINE(6)-N2)-METHYLTRANSFERASE THUMP3"/>
    <property type="match status" value="1"/>
</dbReference>
<comment type="caution">
    <text evidence="2">The sequence shown here is derived from an EMBL/GenBank/DDBJ whole genome shotgun (WGS) entry which is preliminary data.</text>
</comment>